<proteinExistence type="predicted"/>
<name>A0A8H6U7N5_9PEZI</name>
<organism evidence="1 2">
    <name type="scientific">Colletotrichum musicola</name>
    <dbReference type="NCBI Taxonomy" id="2175873"/>
    <lineage>
        <taxon>Eukaryota</taxon>
        <taxon>Fungi</taxon>
        <taxon>Dikarya</taxon>
        <taxon>Ascomycota</taxon>
        <taxon>Pezizomycotina</taxon>
        <taxon>Sordariomycetes</taxon>
        <taxon>Hypocreomycetidae</taxon>
        <taxon>Glomerellales</taxon>
        <taxon>Glomerellaceae</taxon>
        <taxon>Colletotrichum</taxon>
        <taxon>Colletotrichum orchidearum species complex</taxon>
    </lineage>
</organism>
<accession>A0A8H6U7N5</accession>
<dbReference type="OrthoDB" id="5140754at2759"/>
<dbReference type="Proteomes" id="UP000639643">
    <property type="component" value="Unassembled WGS sequence"/>
</dbReference>
<protein>
    <submittedName>
        <fullName evidence="1">Uncharacterized protein</fullName>
    </submittedName>
</protein>
<dbReference type="AlphaFoldDB" id="A0A8H6U7N5"/>
<reference evidence="1" key="1">
    <citation type="journal article" date="2020" name="Phytopathology">
        <title>Genome Sequence Resources of Colletotrichum truncatum, C. plurivorum, C. musicola, and C. sojae: Four Species Pathogenic to Soybean (Glycine max).</title>
        <authorList>
            <person name="Rogerio F."/>
            <person name="Boufleur T.R."/>
            <person name="Ciampi-Guillardi M."/>
            <person name="Sukno S.A."/>
            <person name="Thon M.R."/>
            <person name="Massola Junior N.S."/>
            <person name="Baroncelli R."/>
        </authorList>
    </citation>
    <scope>NUCLEOTIDE SEQUENCE</scope>
    <source>
        <strain evidence="1">LFN0074</strain>
    </source>
</reference>
<gene>
    <name evidence="1" type="ORF">CMUS01_01759</name>
</gene>
<dbReference type="EMBL" id="WIGM01000032">
    <property type="protein sequence ID" value="KAF6843749.1"/>
    <property type="molecule type" value="Genomic_DNA"/>
</dbReference>
<keyword evidence="2" id="KW-1185">Reference proteome</keyword>
<sequence length="285" mass="32196">MHSTPEEIKAALDAYRSHVAARNRQALEVYVPVIARAEVEPGDLENDDDIVGLRMDSVRQLVGAEEEDFTKLGILVPGDVLEKYEALVPLVGLDGVSAPVLSESTPEQDEERRARGEEYFSAVEQALRQKSLEEVRDEIAVPAELKELATFVDGIDAPGLDHERMGCLWAGVRESPAAAARRVKPAEEMKTSSGLDWRWEVAGGWEWGDAAEEGPFCVVYCRRADDDDKNEEWAWRYTFLSFYDYSSWVFDTIPELLAWYRDFGVEDKLPTEEDLDVDRLLDGMF</sequence>
<comment type="caution">
    <text evidence="1">The sequence shown here is derived from an EMBL/GenBank/DDBJ whole genome shotgun (WGS) entry which is preliminary data.</text>
</comment>
<evidence type="ECO:0000313" key="2">
    <source>
        <dbReference type="Proteomes" id="UP000639643"/>
    </source>
</evidence>
<evidence type="ECO:0000313" key="1">
    <source>
        <dbReference type="EMBL" id="KAF6843749.1"/>
    </source>
</evidence>